<evidence type="ECO:0000313" key="8">
    <source>
        <dbReference type="Proteomes" id="UP000265715"/>
    </source>
</evidence>
<evidence type="ECO:0008006" key="9">
    <source>
        <dbReference type="Google" id="ProtNLM"/>
    </source>
</evidence>
<protein>
    <recommendedName>
        <fullName evidence="9">Homoserine/homoserine lactone efflux protein</fullName>
    </recommendedName>
</protein>
<dbReference type="EMBL" id="QXDL01000002">
    <property type="protein sequence ID" value="RIH90855.1"/>
    <property type="molecule type" value="Genomic_DNA"/>
</dbReference>
<accession>A0A399F512</accession>
<dbReference type="AlphaFoldDB" id="A0A399F512"/>
<evidence type="ECO:0000256" key="6">
    <source>
        <dbReference type="SAM" id="Phobius"/>
    </source>
</evidence>
<name>A0A399F512_9DEIN</name>
<evidence type="ECO:0000256" key="3">
    <source>
        <dbReference type="ARBA" id="ARBA00022692"/>
    </source>
</evidence>
<dbReference type="GO" id="GO:0015171">
    <property type="term" value="F:amino acid transmembrane transporter activity"/>
    <property type="evidence" value="ECO:0007669"/>
    <property type="project" value="TreeGrafter"/>
</dbReference>
<organism evidence="7 8">
    <name type="scientific">Calidithermus terrae</name>
    <dbReference type="NCBI Taxonomy" id="1408545"/>
    <lineage>
        <taxon>Bacteria</taxon>
        <taxon>Thermotogati</taxon>
        <taxon>Deinococcota</taxon>
        <taxon>Deinococci</taxon>
        <taxon>Thermales</taxon>
        <taxon>Thermaceae</taxon>
        <taxon>Calidithermus</taxon>
    </lineage>
</organism>
<keyword evidence="4 6" id="KW-1133">Transmembrane helix</keyword>
<dbReference type="PANTHER" id="PTHR30086">
    <property type="entry name" value="ARGININE EXPORTER PROTEIN ARGO"/>
    <property type="match status" value="1"/>
</dbReference>
<evidence type="ECO:0000256" key="1">
    <source>
        <dbReference type="ARBA" id="ARBA00004651"/>
    </source>
</evidence>
<keyword evidence="2" id="KW-1003">Cell membrane</keyword>
<dbReference type="OrthoDB" id="9784202at2"/>
<comment type="subcellular location">
    <subcellularLocation>
        <location evidence="1">Cell membrane</location>
        <topology evidence="1">Multi-pass membrane protein</topology>
    </subcellularLocation>
</comment>
<dbReference type="PANTHER" id="PTHR30086:SF20">
    <property type="entry name" value="ARGININE EXPORTER PROTEIN ARGO-RELATED"/>
    <property type="match status" value="1"/>
</dbReference>
<feature type="transmembrane region" description="Helical" evidence="6">
    <location>
        <begin position="72"/>
        <end position="89"/>
    </location>
</feature>
<gene>
    <name evidence="7" type="ORF">Mterra_00078</name>
</gene>
<comment type="caution">
    <text evidence="7">The sequence shown here is derived from an EMBL/GenBank/DDBJ whole genome shotgun (WGS) entry which is preliminary data.</text>
</comment>
<keyword evidence="3 6" id="KW-0812">Transmembrane</keyword>
<dbReference type="InterPro" id="IPR001123">
    <property type="entry name" value="LeuE-type"/>
</dbReference>
<sequence>MPIPPEKLALFMFAFLPQSVDPARGSPAAQMLALGALFTLLALLSDGLYALLAGGVGSWPQRNPRFLRRQKYVTGSVYIGLGVASALAGPSQK</sequence>
<evidence type="ECO:0000313" key="7">
    <source>
        <dbReference type="EMBL" id="RIH90855.1"/>
    </source>
</evidence>
<keyword evidence="8" id="KW-1185">Reference proteome</keyword>
<dbReference type="RefSeq" id="WP_119313362.1">
    <property type="nucleotide sequence ID" value="NZ_QXDL01000002.1"/>
</dbReference>
<dbReference type="GO" id="GO:0005886">
    <property type="term" value="C:plasma membrane"/>
    <property type="evidence" value="ECO:0007669"/>
    <property type="project" value="UniProtKB-SubCell"/>
</dbReference>
<keyword evidence="5 6" id="KW-0472">Membrane</keyword>
<dbReference type="Proteomes" id="UP000265715">
    <property type="component" value="Unassembled WGS sequence"/>
</dbReference>
<evidence type="ECO:0000256" key="5">
    <source>
        <dbReference type="ARBA" id="ARBA00023136"/>
    </source>
</evidence>
<proteinExistence type="predicted"/>
<feature type="transmembrane region" description="Helical" evidence="6">
    <location>
        <begin position="32"/>
        <end position="52"/>
    </location>
</feature>
<evidence type="ECO:0000256" key="4">
    <source>
        <dbReference type="ARBA" id="ARBA00022989"/>
    </source>
</evidence>
<reference evidence="7 8" key="1">
    <citation type="submission" date="2018-08" db="EMBL/GenBank/DDBJ databases">
        <title>Meiothermus terrae DSM 26712 genome sequencing project.</title>
        <authorList>
            <person name="Da Costa M.S."/>
            <person name="Albuquerque L."/>
            <person name="Raposo P."/>
            <person name="Froufe H.J.C."/>
            <person name="Barroso C.S."/>
            <person name="Egas C."/>
        </authorList>
    </citation>
    <scope>NUCLEOTIDE SEQUENCE [LARGE SCALE GENOMIC DNA]</scope>
    <source>
        <strain evidence="7 8">DSM 26712</strain>
    </source>
</reference>
<evidence type="ECO:0000256" key="2">
    <source>
        <dbReference type="ARBA" id="ARBA00022475"/>
    </source>
</evidence>